<dbReference type="InterPro" id="IPR018490">
    <property type="entry name" value="cNMP-bd_dom_sf"/>
</dbReference>
<dbReference type="PANTHER" id="PTHR24567:SF74">
    <property type="entry name" value="HTH-TYPE TRANSCRIPTIONAL REGULATOR ARCR"/>
    <property type="match status" value="1"/>
</dbReference>
<accession>A0A4Q7VWL0</accession>
<organism evidence="2 3">
    <name type="scientific">Rivibacter subsaxonicus</name>
    <dbReference type="NCBI Taxonomy" id="457575"/>
    <lineage>
        <taxon>Bacteria</taxon>
        <taxon>Pseudomonadati</taxon>
        <taxon>Pseudomonadota</taxon>
        <taxon>Betaproteobacteria</taxon>
        <taxon>Burkholderiales</taxon>
        <taxon>Rivibacter</taxon>
    </lineage>
</organism>
<dbReference type="InterPro" id="IPR000595">
    <property type="entry name" value="cNMP-bd_dom"/>
</dbReference>
<comment type="caution">
    <text evidence="2">The sequence shown here is derived from an EMBL/GenBank/DDBJ whole genome shotgun (WGS) entry which is preliminary data.</text>
</comment>
<dbReference type="Proteomes" id="UP000293671">
    <property type="component" value="Unassembled WGS sequence"/>
</dbReference>
<evidence type="ECO:0000259" key="1">
    <source>
        <dbReference type="PROSITE" id="PS50042"/>
    </source>
</evidence>
<dbReference type="InterPro" id="IPR014710">
    <property type="entry name" value="RmlC-like_jellyroll"/>
</dbReference>
<dbReference type="EMBL" id="SHKP01000005">
    <property type="protein sequence ID" value="RZU00828.1"/>
    <property type="molecule type" value="Genomic_DNA"/>
</dbReference>
<dbReference type="Pfam" id="PF00027">
    <property type="entry name" value="cNMP_binding"/>
    <property type="match status" value="1"/>
</dbReference>
<dbReference type="PANTHER" id="PTHR24567">
    <property type="entry name" value="CRP FAMILY TRANSCRIPTIONAL REGULATORY PROTEIN"/>
    <property type="match status" value="1"/>
</dbReference>
<sequence length="222" mass="24174">MLFERLSGRVANVVEPRGIDDELAPARPVNGESTFFSTMFLERSDDAPRSVAWRQRVIEIGAVEFDLRVGTELFARLWAADPHVVTLSTAELVRFAQYFDFVAVAEGQEVIGQDEQGDYMAIVLDGTLAVDRIQPVGGRARLAEALAGDMLGEMSLLDAGERFSACTTLTPSVLAVLDAQRLDQMVLNDPRLALALLASLGRRLSLRLRQVSARLSALLSGG</sequence>
<dbReference type="CDD" id="cd00038">
    <property type="entry name" value="CAP_ED"/>
    <property type="match status" value="1"/>
</dbReference>
<evidence type="ECO:0000313" key="3">
    <source>
        <dbReference type="Proteomes" id="UP000293671"/>
    </source>
</evidence>
<dbReference type="PROSITE" id="PS50042">
    <property type="entry name" value="CNMP_BINDING_3"/>
    <property type="match status" value="1"/>
</dbReference>
<dbReference type="Gene3D" id="2.60.120.10">
    <property type="entry name" value="Jelly Rolls"/>
    <property type="match status" value="1"/>
</dbReference>
<proteinExistence type="predicted"/>
<gene>
    <name evidence="2" type="ORF">EV670_1541</name>
</gene>
<dbReference type="GO" id="GO:0003700">
    <property type="term" value="F:DNA-binding transcription factor activity"/>
    <property type="evidence" value="ECO:0007669"/>
    <property type="project" value="TreeGrafter"/>
</dbReference>
<dbReference type="InterPro" id="IPR050397">
    <property type="entry name" value="Env_Response_Regulators"/>
</dbReference>
<name>A0A4Q7VWL0_9BURK</name>
<keyword evidence="3" id="KW-1185">Reference proteome</keyword>
<protein>
    <submittedName>
        <fullName evidence="2">Cyclic nucleotide-binding protein</fullName>
    </submittedName>
</protein>
<dbReference type="AlphaFoldDB" id="A0A4Q7VWL0"/>
<dbReference type="RefSeq" id="WP_130431694.1">
    <property type="nucleotide sequence ID" value="NZ_SHKP01000005.1"/>
</dbReference>
<dbReference type="GO" id="GO:0005829">
    <property type="term" value="C:cytosol"/>
    <property type="evidence" value="ECO:0007669"/>
    <property type="project" value="TreeGrafter"/>
</dbReference>
<evidence type="ECO:0000313" key="2">
    <source>
        <dbReference type="EMBL" id="RZU00828.1"/>
    </source>
</evidence>
<feature type="domain" description="Cyclic nucleotide-binding" evidence="1">
    <location>
        <begin position="83"/>
        <end position="203"/>
    </location>
</feature>
<dbReference type="OrthoDB" id="8565101at2"/>
<dbReference type="SUPFAM" id="SSF51206">
    <property type="entry name" value="cAMP-binding domain-like"/>
    <property type="match status" value="1"/>
</dbReference>
<dbReference type="SMART" id="SM00100">
    <property type="entry name" value="cNMP"/>
    <property type="match status" value="1"/>
</dbReference>
<reference evidence="2 3" key="1">
    <citation type="submission" date="2019-02" db="EMBL/GenBank/DDBJ databases">
        <title>Genomic Encyclopedia of Type Strains, Phase IV (KMG-IV): sequencing the most valuable type-strain genomes for metagenomic binning, comparative biology and taxonomic classification.</title>
        <authorList>
            <person name="Goeker M."/>
        </authorList>
    </citation>
    <scope>NUCLEOTIDE SEQUENCE [LARGE SCALE GENOMIC DNA]</scope>
    <source>
        <strain evidence="2 3">DSM 19570</strain>
    </source>
</reference>